<accession>A0ABQ4MJY3</accession>
<keyword evidence="3" id="KW-1185">Reference proteome</keyword>
<keyword evidence="1" id="KW-0812">Transmembrane</keyword>
<keyword evidence="1" id="KW-0472">Membrane</keyword>
<evidence type="ECO:0000313" key="3">
    <source>
        <dbReference type="Proteomes" id="UP000681290"/>
    </source>
</evidence>
<organism evidence="2 3">
    <name type="scientific">Paenibacillus woosongensis</name>
    <dbReference type="NCBI Taxonomy" id="307580"/>
    <lineage>
        <taxon>Bacteria</taxon>
        <taxon>Bacillati</taxon>
        <taxon>Bacillota</taxon>
        <taxon>Bacilli</taxon>
        <taxon>Bacillales</taxon>
        <taxon>Paenibacillaceae</taxon>
        <taxon>Paenibacillus</taxon>
    </lineage>
</organism>
<comment type="caution">
    <text evidence="2">The sequence shown here is derived from an EMBL/GenBank/DDBJ whole genome shotgun (WGS) entry which is preliminary data.</text>
</comment>
<evidence type="ECO:0000256" key="1">
    <source>
        <dbReference type="SAM" id="Phobius"/>
    </source>
</evidence>
<evidence type="ECO:0000313" key="2">
    <source>
        <dbReference type="EMBL" id="GIP56301.1"/>
    </source>
</evidence>
<keyword evidence="1" id="KW-1133">Transmembrane helix</keyword>
<dbReference type="EMBL" id="BOSM01000001">
    <property type="protein sequence ID" value="GIP56301.1"/>
    <property type="molecule type" value="Genomic_DNA"/>
</dbReference>
<reference evidence="2 3" key="1">
    <citation type="submission" date="2021-03" db="EMBL/GenBank/DDBJ databases">
        <title>Antimicrobial resistance genes in bacteria isolated from Japanese honey, and their potential for conferring macrolide and lincosamide resistance in the American foulbrood pathogen Paenibacillus larvae.</title>
        <authorList>
            <person name="Okamoto M."/>
            <person name="Kumagai M."/>
            <person name="Kanamori H."/>
            <person name="Takamatsu D."/>
        </authorList>
    </citation>
    <scope>NUCLEOTIDE SEQUENCE [LARGE SCALE GENOMIC DNA]</scope>
    <source>
        <strain evidence="2 3">J15TS10</strain>
    </source>
</reference>
<dbReference type="Proteomes" id="UP000681290">
    <property type="component" value="Unassembled WGS sequence"/>
</dbReference>
<name>A0ABQ4MJY3_9BACL</name>
<sequence>MLSYIILWMVTYNPLIAGGEIVLANRFTNAPLLVTLKDFAFFSGLIISFVLYTFLYKKQTRICRQLSDLGGLKWENW</sequence>
<feature type="transmembrane region" description="Helical" evidence="1">
    <location>
        <begin position="39"/>
        <end position="56"/>
    </location>
</feature>
<protein>
    <submittedName>
        <fullName evidence="2">Uncharacterized protein</fullName>
    </submittedName>
</protein>
<proteinExistence type="predicted"/>
<gene>
    <name evidence="2" type="ORF">J15TS10_01150</name>
</gene>